<sequence length="65" mass="6894">MRSVRLAGGCIPAVLHHTISVSFEPEDAARVPPSRASGWTMEPTPGHFVFVVSLMGPLLDGGDHV</sequence>
<reference evidence="1 2" key="1">
    <citation type="submission" date="2014-12" db="EMBL/GenBank/DDBJ databases">
        <title>Frankia sp. BMG5.1 draft genome.</title>
        <authorList>
            <person name="Gtari M."/>
            <person name="Ghodhbane-Gtari F."/>
            <person name="Nouioui I."/>
            <person name="Ktari A."/>
            <person name="Hezbri K."/>
            <person name="Mimouni W."/>
            <person name="Sbissi I."/>
            <person name="Ayari A."/>
            <person name="Yamanaka T."/>
            <person name="Normand P."/>
            <person name="Tisa L.S."/>
            <person name="Boudabous A."/>
        </authorList>
    </citation>
    <scope>NUCLEOTIDE SEQUENCE [LARGE SCALE GENOMIC DNA]</scope>
    <source>
        <strain evidence="1 2">BMG5.1</strain>
    </source>
</reference>
<dbReference type="EMBL" id="JWIO01000056">
    <property type="protein sequence ID" value="KLL09823.1"/>
    <property type="molecule type" value="Genomic_DNA"/>
</dbReference>
<accession>A0ABR5EZF3</accession>
<evidence type="ECO:0000313" key="2">
    <source>
        <dbReference type="Proteomes" id="UP000035425"/>
    </source>
</evidence>
<keyword evidence="2" id="KW-1185">Reference proteome</keyword>
<protein>
    <submittedName>
        <fullName evidence="1">Uncharacterized protein</fullName>
    </submittedName>
</protein>
<comment type="caution">
    <text evidence="1">The sequence shown here is derived from an EMBL/GenBank/DDBJ whole genome shotgun (WGS) entry which is preliminary data.</text>
</comment>
<dbReference type="RefSeq" id="WP_047224948.1">
    <property type="nucleotide sequence ID" value="NZ_JWIO01000056.1"/>
</dbReference>
<proteinExistence type="predicted"/>
<organism evidence="1 2">
    <name type="scientific">Protofrankia coriariae</name>
    <dbReference type="NCBI Taxonomy" id="1562887"/>
    <lineage>
        <taxon>Bacteria</taxon>
        <taxon>Bacillati</taxon>
        <taxon>Actinomycetota</taxon>
        <taxon>Actinomycetes</taxon>
        <taxon>Frankiales</taxon>
        <taxon>Frankiaceae</taxon>
        <taxon>Protofrankia</taxon>
    </lineage>
</organism>
<name>A0ABR5EZF3_9ACTN</name>
<dbReference type="Proteomes" id="UP000035425">
    <property type="component" value="Unassembled WGS sequence"/>
</dbReference>
<evidence type="ECO:0000313" key="1">
    <source>
        <dbReference type="EMBL" id="KLL09823.1"/>
    </source>
</evidence>
<gene>
    <name evidence="1" type="ORF">FrCorBMG51_22215</name>
</gene>